<dbReference type="EMBL" id="JALDAW010000022">
    <property type="protein sequence ID" value="MDY5169165.1"/>
    <property type="molecule type" value="Genomic_DNA"/>
</dbReference>
<dbReference type="Pfam" id="PF01475">
    <property type="entry name" value="FUR"/>
    <property type="match status" value="1"/>
</dbReference>
<dbReference type="InterPro" id="IPR036390">
    <property type="entry name" value="WH_DNA-bd_sf"/>
</dbReference>
<reference evidence="10 11" key="1">
    <citation type="submission" date="2018-05" db="EMBL/GenBank/DDBJ databases">
        <title>Genomic Encyclopedia of Type Strains, Phase IV (KMG-IV): sequencing the most valuable type-strain genomes for metagenomic binning, comparative biology and taxonomic classification.</title>
        <authorList>
            <person name="Goeker M."/>
        </authorList>
    </citation>
    <scope>NUCLEOTIDE SEQUENCE [LARGE SCALE GENOMIC DNA]</scope>
    <source>
        <strain evidence="10 11">JC118</strain>
    </source>
</reference>
<protein>
    <submittedName>
        <fullName evidence="10">Fur family ferric uptake transcriptional regulator/Fur family peroxide stress response transcriptional regulator</fullName>
    </submittedName>
    <submittedName>
        <fullName evidence="9">Transcriptional repressor</fullName>
    </submittedName>
</protein>
<dbReference type="GO" id="GO:0000976">
    <property type="term" value="F:transcription cis-regulatory region binding"/>
    <property type="evidence" value="ECO:0007669"/>
    <property type="project" value="TreeGrafter"/>
</dbReference>
<evidence type="ECO:0000313" key="11">
    <source>
        <dbReference type="Proteomes" id="UP000247612"/>
    </source>
</evidence>
<gene>
    <name evidence="10" type="ORF">DES51_11530</name>
    <name evidence="9" type="ORF">MQE39_13675</name>
</gene>
<dbReference type="GO" id="GO:0003700">
    <property type="term" value="F:DNA-binding transcription factor activity"/>
    <property type="evidence" value="ECO:0007669"/>
    <property type="project" value="InterPro"/>
</dbReference>
<feature type="binding site" evidence="7">
    <location>
        <position position="83"/>
    </location>
    <ligand>
        <name>Zn(2+)</name>
        <dbReference type="ChEBI" id="CHEBI:29105"/>
    </ligand>
</feature>
<dbReference type="GO" id="GO:0008270">
    <property type="term" value="F:zinc ion binding"/>
    <property type="evidence" value="ECO:0007669"/>
    <property type="project" value="TreeGrafter"/>
</dbReference>
<dbReference type="Gene3D" id="1.10.10.10">
    <property type="entry name" value="Winged helix-like DNA-binding domain superfamily/Winged helix DNA-binding domain"/>
    <property type="match status" value="1"/>
</dbReference>
<sequence>MQYKSSKQRDLVLSYMKNIQGHVSAEQIYQDLNEIHPISLATVYRNLNILADMNEIRKIAHPSYGYVYDKTCKKHYHFFCRKCNQLIDLPVGYMEEVNQIADNCGFDAEAHDITFTGICQNCKIKN</sequence>
<keyword evidence="4" id="KW-0805">Transcription regulation</keyword>
<evidence type="ECO:0000313" key="10">
    <source>
        <dbReference type="EMBL" id="PXX76053.1"/>
    </source>
</evidence>
<keyword evidence="8" id="KW-0408">Iron</keyword>
<feature type="binding site" evidence="8">
    <location>
        <position position="111"/>
    </location>
    <ligand>
        <name>Fe cation</name>
        <dbReference type="ChEBI" id="CHEBI:24875"/>
    </ligand>
</feature>
<feature type="binding site" evidence="7">
    <location>
        <position position="122"/>
    </location>
    <ligand>
        <name>Zn(2+)</name>
        <dbReference type="ChEBI" id="CHEBI:29105"/>
    </ligand>
</feature>
<dbReference type="EMBL" id="QJKH01000015">
    <property type="protein sequence ID" value="PXX76053.1"/>
    <property type="molecule type" value="Genomic_DNA"/>
</dbReference>
<comment type="cofactor">
    <cofactor evidence="8">
        <name>Mn(2+)</name>
        <dbReference type="ChEBI" id="CHEBI:29035"/>
    </cofactor>
    <cofactor evidence="8">
        <name>Fe(2+)</name>
        <dbReference type="ChEBI" id="CHEBI:29033"/>
    </cofactor>
    <text evidence="8">Binds 1 Mn(2+) or Fe(2+) ion per subunit.</text>
</comment>
<comment type="cofactor">
    <cofactor evidence="7">
        <name>Zn(2+)</name>
        <dbReference type="ChEBI" id="CHEBI:29105"/>
    </cofactor>
    <text evidence="7">Binds 1 zinc ion per subunit.</text>
</comment>
<keyword evidence="3 7" id="KW-0862">Zinc</keyword>
<dbReference type="Gene3D" id="3.30.1490.190">
    <property type="match status" value="1"/>
</dbReference>
<keyword evidence="5" id="KW-0238">DNA-binding</keyword>
<evidence type="ECO:0000256" key="6">
    <source>
        <dbReference type="ARBA" id="ARBA00023163"/>
    </source>
</evidence>
<dbReference type="OrthoDB" id="8659436at2"/>
<dbReference type="STRING" id="1034346.GCA_000313565_03082"/>
<dbReference type="CDD" id="cd07153">
    <property type="entry name" value="Fur_like"/>
    <property type="match status" value="1"/>
</dbReference>
<dbReference type="PANTHER" id="PTHR33202">
    <property type="entry name" value="ZINC UPTAKE REGULATION PROTEIN"/>
    <property type="match status" value="1"/>
</dbReference>
<dbReference type="InterPro" id="IPR043135">
    <property type="entry name" value="Fur_C"/>
</dbReference>
<evidence type="ECO:0000256" key="3">
    <source>
        <dbReference type="ARBA" id="ARBA00022833"/>
    </source>
</evidence>
<keyword evidence="7" id="KW-0479">Metal-binding</keyword>
<comment type="caution">
    <text evidence="10">The sequence shown here is derived from an EMBL/GenBank/DDBJ whole genome shotgun (WGS) entry which is preliminary data.</text>
</comment>
<dbReference type="InterPro" id="IPR002481">
    <property type="entry name" value="FUR"/>
</dbReference>
<name>A0A2V2FAN3_9FIRM</name>
<dbReference type="PANTHER" id="PTHR33202:SF7">
    <property type="entry name" value="FERRIC UPTAKE REGULATION PROTEIN"/>
    <property type="match status" value="1"/>
</dbReference>
<evidence type="ECO:0000256" key="8">
    <source>
        <dbReference type="PIRSR" id="PIRSR602481-2"/>
    </source>
</evidence>
<evidence type="ECO:0000256" key="4">
    <source>
        <dbReference type="ARBA" id="ARBA00023015"/>
    </source>
</evidence>
<proteinExistence type="inferred from homology"/>
<keyword evidence="2" id="KW-0678">Repressor</keyword>
<reference evidence="9" key="2">
    <citation type="submission" date="2022-03" db="EMBL/GenBank/DDBJ databases">
        <title>First case of bacteraemia caused by Dielma fastidiosa in a patient hospitalised with diverticulitis.</title>
        <authorList>
            <person name="Forman-Ankjaer B."/>
            <person name="Hvid-Jensen F."/>
            <person name="Kobel C.M."/>
            <person name="Greve T."/>
        </authorList>
    </citation>
    <scope>NUCLEOTIDE SEQUENCE</scope>
    <source>
        <strain evidence="9">AUH_DF_2021</strain>
    </source>
</reference>
<dbReference type="Proteomes" id="UP001276902">
    <property type="component" value="Unassembled WGS sequence"/>
</dbReference>
<dbReference type="SUPFAM" id="SSF46785">
    <property type="entry name" value="Winged helix' DNA-binding domain"/>
    <property type="match status" value="1"/>
</dbReference>
<dbReference type="AlphaFoldDB" id="A0A2V2FAN3"/>
<evidence type="ECO:0000313" key="9">
    <source>
        <dbReference type="EMBL" id="MDY5169165.1"/>
    </source>
</evidence>
<keyword evidence="11" id="KW-1185">Reference proteome</keyword>
<feature type="binding site" evidence="7">
    <location>
        <position position="80"/>
    </location>
    <ligand>
        <name>Zn(2+)</name>
        <dbReference type="ChEBI" id="CHEBI:29105"/>
    </ligand>
</feature>
<dbReference type="InterPro" id="IPR036388">
    <property type="entry name" value="WH-like_DNA-bd_sf"/>
</dbReference>
<evidence type="ECO:0000256" key="2">
    <source>
        <dbReference type="ARBA" id="ARBA00022491"/>
    </source>
</evidence>
<dbReference type="GeneID" id="94441834"/>
<dbReference type="GO" id="GO:1900376">
    <property type="term" value="P:regulation of secondary metabolite biosynthetic process"/>
    <property type="evidence" value="ECO:0007669"/>
    <property type="project" value="TreeGrafter"/>
</dbReference>
<comment type="similarity">
    <text evidence="1">Belongs to the Fur family.</text>
</comment>
<feature type="binding site" evidence="7">
    <location>
        <position position="119"/>
    </location>
    <ligand>
        <name>Zn(2+)</name>
        <dbReference type="ChEBI" id="CHEBI:29105"/>
    </ligand>
</feature>
<evidence type="ECO:0000256" key="5">
    <source>
        <dbReference type="ARBA" id="ARBA00023125"/>
    </source>
</evidence>
<dbReference type="GO" id="GO:0045892">
    <property type="term" value="P:negative regulation of DNA-templated transcription"/>
    <property type="evidence" value="ECO:0007669"/>
    <property type="project" value="TreeGrafter"/>
</dbReference>
<accession>A0A2V2FAN3</accession>
<organism evidence="10 11">
    <name type="scientific">Dielma fastidiosa</name>
    <dbReference type="NCBI Taxonomy" id="1034346"/>
    <lineage>
        <taxon>Bacteria</taxon>
        <taxon>Bacillati</taxon>
        <taxon>Bacillota</taxon>
        <taxon>Erysipelotrichia</taxon>
        <taxon>Erysipelotrichales</taxon>
        <taxon>Erysipelotrichaceae</taxon>
        <taxon>Dielma</taxon>
    </lineage>
</organism>
<evidence type="ECO:0000256" key="1">
    <source>
        <dbReference type="ARBA" id="ARBA00007957"/>
    </source>
</evidence>
<keyword evidence="6" id="KW-0804">Transcription</keyword>
<feature type="binding site" evidence="8">
    <location>
        <position position="95"/>
    </location>
    <ligand>
        <name>Fe cation</name>
        <dbReference type="ChEBI" id="CHEBI:24875"/>
    </ligand>
</feature>
<dbReference type="RefSeq" id="WP_022939358.1">
    <property type="nucleotide sequence ID" value="NZ_BAABZA010000004.1"/>
</dbReference>
<dbReference type="Proteomes" id="UP000247612">
    <property type="component" value="Unassembled WGS sequence"/>
</dbReference>
<evidence type="ECO:0000256" key="7">
    <source>
        <dbReference type="PIRSR" id="PIRSR602481-1"/>
    </source>
</evidence>